<organism evidence="2 3">
    <name type="scientific">Clohesyomyces aquaticus</name>
    <dbReference type="NCBI Taxonomy" id="1231657"/>
    <lineage>
        <taxon>Eukaryota</taxon>
        <taxon>Fungi</taxon>
        <taxon>Dikarya</taxon>
        <taxon>Ascomycota</taxon>
        <taxon>Pezizomycotina</taxon>
        <taxon>Dothideomycetes</taxon>
        <taxon>Pleosporomycetidae</taxon>
        <taxon>Pleosporales</taxon>
        <taxon>Lindgomycetaceae</taxon>
        <taxon>Clohesyomyces</taxon>
    </lineage>
</organism>
<name>A0A1Y1ZRK6_9PLEO</name>
<evidence type="ECO:0000313" key="2">
    <source>
        <dbReference type="EMBL" id="ORY12627.1"/>
    </source>
</evidence>
<sequence>MFLPSAKRRNNSPIRRFPLSKQTQLQTKLDRLDGKRDASRIPTEPTYAEIWHISTWQSLAEMRVTTHERCRQGSPPVEPPFTAHHRHFAGRCAVRGSTTPLENGMSPPSIADRSEASISRSFTDRAGGQRGALSCLSSAHAGTSILSPPKTNQLQAALAVLLVPLASCSWRRCAFLAP</sequence>
<dbReference type="AlphaFoldDB" id="A0A1Y1ZRK6"/>
<evidence type="ECO:0000256" key="1">
    <source>
        <dbReference type="SAM" id="MobiDB-lite"/>
    </source>
</evidence>
<protein>
    <submittedName>
        <fullName evidence="2">Uncharacterized protein</fullName>
    </submittedName>
</protein>
<dbReference type="EMBL" id="MCFA01000049">
    <property type="protein sequence ID" value="ORY12627.1"/>
    <property type="molecule type" value="Genomic_DNA"/>
</dbReference>
<proteinExistence type="predicted"/>
<accession>A0A1Y1ZRK6</accession>
<feature type="region of interest" description="Disordered" evidence="1">
    <location>
        <begin position="97"/>
        <end position="116"/>
    </location>
</feature>
<gene>
    <name evidence="2" type="ORF">BCR34DRAFT_650488</name>
</gene>
<comment type="caution">
    <text evidence="2">The sequence shown here is derived from an EMBL/GenBank/DDBJ whole genome shotgun (WGS) entry which is preliminary data.</text>
</comment>
<feature type="non-terminal residue" evidence="2">
    <location>
        <position position="178"/>
    </location>
</feature>
<evidence type="ECO:0000313" key="3">
    <source>
        <dbReference type="Proteomes" id="UP000193144"/>
    </source>
</evidence>
<dbReference type="Proteomes" id="UP000193144">
    <property type="component" value="Unassembled WGS sequence"/>
</dbReference>
<keyword evidence="3" id="KW-1185">Reference proteome</keyword>
<reference evidence="2 3" key="1">
    <citation type="submission" date="2016-07" db="EMBL/GenBank/DDBJ databases">
        <title>Pervasive Adenine N6-methylation of Active Genes in Fungi.</title>
        <authorList>
            <consortium name="DOE Joint Genome Institute"/>
            <person name="Mondo S.J."/>
            <person name="Dannebaum R.O."/>
            <person name="Kuo R.C."/>
            <person name="Labutti K."/>
            <person name="Haridas S."/>
            <person name="Kuo A."/>
            <person name="Salamov A."/>
            <person name="Ahrendt S.R."/>
            <person name="Lipzen A."/>
            <person name="Sullivan W."/>
            <person name="Andreopoulos W.B."/>
            <person name="Clum A."/>
            <person name="Lindquist E."/>
            <person name="Daum C."/>
            <person name="Ramamoorthy G.K."/>
            <person name="Gryganskyi A."/>
            <person name="Culley D."/>
            <person name="Magnuson J.K."/>
            <person name="James T.Y."/>
            <person name="O'Malley M.A."/>
            <person name="Stajich J.E."/>
            <person name="Spatafora J.W."/>
            <person name="Visel A."/>
            <person name="Grigoriev I.V."/>
        </authorList>
    </citation>
    <scope>NUCLEOTIDE SEQUENCE [LARGE SCALE GENOMIC DNA]</scope>
    <source>
        <strain evidence="2 3">CBS 115471</strain>
    </source>
</reference>